<dbReference type="SMART" id="SM00448">
    <property type="entry name" value="REC"/>
    <property type="match status" value="2"/>
</dbReference>
<evidence type="ECO:0000313" key="4">
    <source>
        <dbReference type="EMBL" id="XBY45280.1"/>
    </source>
</evidence>
<evidence type="ECO:0000256" key="2">
    <source>
        <dbReference type="PROSITE-ProRule" id="PRU00169"/>
    </source>
</evidence>
<sequence>MTERRIRILIAEDSTTVRLFVERALATTGRPIDVVAVGDGEEAVKLLMRSRFDIAFLDINMPQFSGVHVLAAIRDQNHDTFCVSMSDRLDEATEQKLKAFGAYDFLKKPFTQTRIQQIVEMWELIRTRFDVLVVDDSATVRRIVAKVISRSIFDLAITEAGDGEAAIRAIEEKPFRLIFSDFNMPGMNGVELAGHIGRIARASDVILMSTEYSTAIDEAARKVGACAFLRKPFYPEDVDSILHHVFGLPHPLFSKQVRLFAMT</sequence>
<keyword evidence="1 2" id="KW-0597">Phosphoprotein</keyword>
<dbReference type="InterPro" id="IPR011006">
    <property type="entry name" value="CheY-like_superfamily"/>
</dbReference>
<feature type="modified residue" description="4-aspartylphosphate" evidence="2">
    <location>
        <position position="181"/>
    </location>
</feature>
<organism evidence="4">
    <name type="scientific">Methyloraptor flagellatus</name>
    <dbReference type="NCBI Taxonomy" id="3162530"/>
    <lineage>
        <taxon>Bacteria</taxon>
        <taxon>Pseudomonadati</taxon>
        <taxon>Pseudomonadota</taxon>
        <taxon>Alphaproteobacteria</taxon>
        <taxon>Hyphomicrobiales</taxon>
        <taxon>Ancalomicrobiaceae</taxon>
        <taxon>Methyloraptor</taxon>
    </lineage>
</organism>
<gene>
    <name evidence="4" type="ORF">ABS361_03045</name>
</gene>
<dbReference type="InterPro" id="IPR001789">
    <property type="entry name" value="Sig_transdc_resp-reg_receiver"/>
</dbReference>
<name>A0AAU7XBZ0_9HYPH</name>
<evidence type="ECO:0000256" key="1">
    <source>
        <dbReference type="ARBA" id="ARBA00022553"/>
    </source>
</evidence>
<evidence type="ECO:0000259" key="3">
    <source>
        <dbReference type="PROSITE" id="PS50110"/>
    </source>
</evidence>
<dbReference type="GO" id="GO:0000160">
    <property type="term" value="P:phosphorelay signal transduction system"/>
    <property type="evidence" value="ECO:0007669"/>
    <property type="project" value="InterPro"/>
</dbReference>
<dbReference type="AlphaFoldDB" id="A0AAU7XBZ0"/>
<accession>A0AAU7XBZ0</accession>
<dbReference type="SUPFAM" id="SSF52172">
    <property type="entry name" value="CheY-like"/>
    <property type="match status" value="2"/>
</dbReference>
<feature type="modified residue" description="4-aspartylphosphate" evidence="2">
    <location>
        <position position="58"/>
    </location>
</feature>
<dbReference type="PANTHER" id="PTHR44591:SF24">
    <property type="entry name" value="PROTEIN-GLUTAMATE METHYLESTERASE_PROTEIN-GLUTAMINE GLUTAMINASE 1"/>
    <property type="match status" value="1"/>
</dbReference>
<dbReference type="EMBL" id="CP158568">
    <property type="protein sequence ID" value="XBY45280.1"/>
    <property type="molecule type" value="Genomic_DNA"/>
</dbReference>
<reference evidence="4" key="1">
    <citation type="submission" date="2024-06" db="EMBL/GenBank/DDBJ databases">
        <title>Methylostella associata gen. nov., sp. nov., a novel Ancalomicrobiaceae-affiliated facultatively methylotrophic bacteria that feed on methanotrophs of the genus Methylococcus.</title>
        <authorList>
            <person name="Saltykova V."/>
            <person name="Danilova O.V."/>
            <person name="Oshkin I.Y."/>
            <person name="Belova S.E."/>
            <person name="Pimenov N.V."/>
            <person name="Dedysh S.N."/>
        </authorList>
    </citation>
    <scope>NUCLEOTIDE SEQUENCE</scope>
    <source>
        <strain evidence="4">S20</strain>
    </source>
</reference>
<dbReference type="Gene3D" id="3.40.50.2300">
    <property type="match status" value="2"/>
</dbReference>
<dbReference type="PROSITE" id="PS50110">
    <property type="entry name" value="RESPONSE_REGULATORY"/>
    <property type="match status" value="2"/>
</dbReference>
<protein>
    <submittedName>
        <fullName evidence="4">Response regulator</fullName>
    </submittedName>
</protein>
<feature type="domain" description="Response regulatory" evidence="3">
    <location>
        <begin position="7"/>
        <end position="123"/>
    </location>
</feature>
<feature type="domain" description="Response regulatory" evidence="3">
    <location>
        <begin position="130"/>
        <end position="246"/>
    </location>
</feature>
<dbReference type="InterPro" id="IPR050595">
    <property type="entry name" value="Bact_response_regulator"/>
</dbReference>
<dbReference type="PANTHER" id="PTHR44591">
    <property type="entry name" value="STRESS RESPONSE REGULATOR PROTEIN 1"/>
    <property type="match status" value="1"/>
</dbReference>
<proteinExistence type="predicted"/>
<dbReference type="Pfam" id="PF00072">
    <property type="entry name" value="Response_reg"/>
    <property type="match status" value="2"/>
</dbReference>
<dbReference type="KEGG" id="mflg:ABS361_03045"/>
<dbReference type="RefSeq" id="WP_407050370.1">
    <property type="nucleotide sequence ID" value="NZ_CP158568.1"/>
</dbReference>